<reference evidence="3 4" key="1">
    <citation type="submission" date="2015-08" db="EMBL/GenBank/DDBJ databases">
        <title>Investigation of the bacterial diversity of lava forest soil.</title>
        <authorList>
            <person name="Lee J.S."/>
        </authorList>
    </citation>
    <scope>NUCLEOTIDE SEQUENCE [LARGE SCALE GENOMIC DNA]</scope>
    <source>
        <strain evidence="3 4">GJW-30</strain>
    </source>
</reference>
<evidence type="ECO:0000313" key="3">
    <source>
        <dbReference type="EMBL" id="BAT57662.1"/>
    </source>
</evidence>
<evidence type="ECO:0000313" key="4">
    <source>
        <dbReference type="Proteomes" id="UP000236884"/>
    </source>
</evidence>
<accession>A0A0S3PPG5</accession>
<dbReference type="Proteomes" id="UP000236884">
    <property type="component" value="Chromosome"/>
</dbReference>
<dbReference type="InterPro" id="IPR035437">
    <property type="entry name" value="SNase_OB-fold_sf"/>
</dbReference>
<keyword evidence="1" id="KW-0732">Signal</keyword>
<feature type="domain" description="TNase-like" evidence="2">
    <location>
        <begin position="29"/>
        <end position="155"/>
    </location>
</feature>
<sequence>MVRDLWVGLLAVVVAVTVAHVAAACGAGAQLSGTVAAVDATGTLSLSDGRQIRLAGVVVGDDVAAQQYLIDTIIGRDVVLRGTPATRDRYGRIEAYVFAVGWGLPGKDLDRSVQRDMVEKGLVRVSARISDRACAAEFLTSESQARQAGRGLWADARWRVLKADEPAKILSQRGAFALVEGKVLSVREVGGSIYVNFGRRWTEDFTVTVAKRNAAALGGLDVKRLDHKLIRVRGWVEERGGPWIEVTRPEQIELIRN</sequence>
<organism evidence="3 4">
    <name type="scientific">Variibacter gotjawalensis</name>
    <dbReference type="NCBI Taxonomy" id="1333996"/>
    <lineage>
        <taxon>Bacteria</taxon>
        <taxon>Pseudomonadati</taxon>
        <taxon>Pseudomonadota</taxon>
        <taxon>Alphaproteobacteria</taxon>
        <taxon>Hyphomicrobiales</taxon>
        <taxon>Nitrobacteraceae</taxon>
        <taxon>Variibacter</taxon>
    </lineage>
</organism>
<dbReference type="InterPro" id="IPR016071">
    <property type="entry name" value="Staphylococal_nuclease_OB-fold"/>
</dbReference>
<name>A0A0S3PPG5_9BRAD</name>
<dbReference type="AlphaFoldDB" id="A0A0S3PPG5"/>
<dbReference type="PROSITE" id="PS51257">
    <property type="entry name" value="PROKAR_LIPOPROTEIN"/>
    <property type="match status" value="1"/>
</dbReference>
<evidence type="ECO:0000256" key="1">
    <source>
        <dbReference type="SAM" id="SignalP"/>
    </source>
</evidence>
<dbReference type="KEGG" id="vgo:GJW-30_1_00169"/>
<proteinExistence type="predicted"/>
<dbReference type="RefSeq" id="WP_096350561.1">
    <property type="nucleotide sequence ID" value="NZ_AP014946.1"/>
</dbReference>
<dbReference type="SMART" id="SM00318">
    <property type="entry name" value="SNc"/>
    <property type="match status" value="1"/>
</dbReference>
<protein>
    <recommendedName>
        <fullName evidence="2">TNase-like domain-containing protein</fullName>
    </recommendedName>
</protein>
<dbReference type="EMBL" id="AP014946">
    <property type="protein sequence ID" value="BAT57662.1"/>
    <property type="molecule type" value="Genomic_DNA"/>
</dbReference>
<dbReference type="Gene3D" id="2.40.50.90">
    <property type="match status" value="1"/>
</dbReference>
<gene>
    <name evidence="3" type="ORF">GJW-30_1_00169</name>
</gene>
<dbReference type="Pfam" id="PF00565">
    <property type="entry name" value="SNase"/>
    <property type="match status" value="1"/>
</dbReference>
<keyword evidence="4" id="KW-1185">Reference proteome</keyword>
<dbReference type="SUPFAM" id="SSF50199">
    <property type="entry name" value="Staphylococcal nuclease"/>
    <property type="match status" value="1"/>
</dbReference>
<evidence type="ECO:0000259" key="2">
    <source>
        <dbReference type="SMART" id="SM00318"/>
    </source>
</evidence>
<feature type="signal peptide" evidence="1">
    <location>
        <begin position="1"/>
        <end position="24"/>
    </location>
</feature>
<feature type="chain" id="PRO_5006615553" description="TNase-like domain-containing protein" evidence="1">
    <location>
        <begin position="25"/>
        <end position="257"/>
    </location>
</feature>